<comment type="cofactor">
    <cofactor evidence="1 10">
        <name>FAD</name>
        <dbReference type="ChEBI" id="CHEBI:57692"/>
    </cofactor>
</comment>
<dbReference type="Gene3D" id="3.90.660.10">
    <property type="match status" value="1"/>
</dbReference>
<sequence length="522" mass="58316">MADADVDVVVIGAGLSGLYAAKILEENGLTVSVVEARERVGGRTCTVRGSSNGYTDVGAGYIGPTQDIVKNLATELGLELCDVYNEGNVVMNYKSIWATFHGIIPPYWNPFKLLDLNNIIRTVDAMAKQVPRNAPWMAQKAAEWDRMTVKEFIDRTCWTNAARDILVFVRSVLTSEPHEVSFLFFLWFIHSGGGLMRLASVKDGAQEQKVVGGTQQLSEGMVKNLKGTVHLSSPVVSVDQTRDKVLVKDSNGHQYQGKYVVSTVPQALLNRISFCPSLPDLKLQLIQRMPMGSIIKTFMFYDTPFWREKKFSGSITSDFGPVTYCLDDTKPDGSHPCIMGFVLADQARNLVEMSVTERKTTLCQYYAKAFKMDRFMQPTDYIEKNWMEDEFSGGCYLGVMPPGVLTKYGRMLRKPIGRVHFAGTETATEWIGYMDGALQSGDRAAHEILDKLAIQWLESGRGSSAIIIPSPSLSEMILPSVNAILYASTGAAVSYLAYLIYPYFFGWRWKVTSYMFDRMFKN</sequence>
<dbReference type="GO" id="GO:0097621">
    <property type="term" value="F:monoamine oxidase activity"/>
    <property type="evidence" value="ECO:0007669"/>
    <property type="project" value="UniProtKB-EC"/>
</dbReference>
<evidence type="ECO:0000256" key="4">
    <source>
        <dbReference type="ARBA" id="ARBA00023002"/>
    </source>
</evidence>
<evidence type="ECO:0000256" key="6">
    <source>
        <dbReference type="ARBA" id="ARBA00048448"/>
    </source>
</evidence>
<dbReference type="Gene3D" id="3.50.50.60">
    <property type="entry name" value="FAD/NAD(P)-binding domain"/>
    <property type="match status" value="1"/>
</dbReference>
<organism evidence="12 13">
    <name type="scientific">Mizuhopecten yessoensis</name>
    <name type="common">Japanese scallop</name>
    <name type="synonym">Patinopecten yessoensis</name>
    <dbReference type="NCBI Taxonomy" id="6573"/>
    <lineage>
        <taxon>Eukaryota</taxon>
        <taxon>Metazoa</taxon>
        <taxon>Spiralia</taxon>
        <taxon>Lophotrochozoa</taxon>
        <taxon>Mollusca</taxon>
        <taxon>Bivalvia</taxon>
        <taxon>Autobranchia</taxon>
        <taxon>Pteriomorphia</taxon>
        <taxon>Pectinida</taxon>
        <taxon>Pectinoidea</taxon>
        <taxon>Pectinidae</taxon>
        <taxon>Mizuhopecten</taxon>
    </lineage>
</organism>
<dbReference type="Pfam" id="PF01593">
    <property type="entry name" value="Amino_oxidase"/>
    <property type="match status" value="1"/>
</dbReference>
<dbReference type="AlphaFoldDB" id="A0A210QEN7"/>
<dbReference type="PRINTS" id="PR00757">
    <property type="entry name" value="AMINEOXDASEF"/>
</dbReference>
<keyword evidence="10" id="KW-1133">Transmembrane helix</keyword>
<evidence type="ECO:0000256" key="2">
    <source>
        <dbReference type="ARBA" id="ARBA00004362"/>
    </source>
</evidence>
<dbReference type="EC" id="1.4.3.-" evidence="10"/>
<feature type="transmembrane region" description="Helical" evidence="10">
    <location>
        <begin position="483"/>
        <end position="505"/>
    </location>
</feature>
<dbReference type="InterPro" id="IPR036188">
    <property type="entry name" value="FAD/NAD-bd_sf"/>
</dbReference>
<comment type="catalytic activity">
    <reaction evidence="6">
        <text>a secondary aliphatic amine + O2 + H2O = a primary amine + an aldehyde + H2O2</text>
        <dbReference type="Rhea" id="RHEA:26414"/>
        <dbReference type="ChEBI" id="CHEBI:15377"/>
        <dbReference type="ChEBI" id="CHEBI:15379"/>
        <dbReference type="ChEBI" id="CHEBI:16240"/>
        <dbReference type="ChEBI" id="CHEBI:17478"/>
        <dbReference type="ChEBI" id="CHEBI:58855"/>
        <dbReference type="ChEBI" id="CHEBI:65296"/>
        <dbReference type="EC" id="1.4.3.4"/>
    </reaction>
</comment>
<protein>
    <recommendedName>
        <fullName evidence="10">Amine oxidase</fullName>
        <ecNumber evidence="10">1.4.3.-</ecNumber>
    </recommendedName>
</protein>
<comment type="catalytic activity">
    <reaction evidence="7">
        <text>benzylamine + O2 + H2O = benzaldehyde + H2O2 + NH4(+)</text>
        <dbReference type="Rhea" id="RHEA:59424"/>
        <dbReference type="ChEBI" id="CHEBI:15377"/>
        <dbReference type="ChEBI" id="CHEBI:15379"/>
        <dbReference type="ChEBI" id="CHEBI:16240"/>
        <dbReference type="ChEBI" id="CHEBI:17169"/>
        <dbReference type="ChEBI" id="CHEBI:28938"/>
        <dbReference type="ChEBI" id="CHEBI:225238"/>
    </reaction>
    <physiologicalReaction direction="left-to-right" evidence="7">
        <dbReference type="Rhea" id="RHEA:59425"/>
    </physiologicalReaction>
</comment>
<evidence type="ECO:0000313" key="13">
    <source>
        <dbReference type="Proteomes" id="UP000242188"/>
    </source>
</evidence>
<proteinExistence type="inferred from homology"/>
<keyword evidence="10" id="KW-0472">Membrane</keyword>
<gene>
    <name evidence="12" type="ORF">KP79_PYT20772</name>
</gene>
<dbReference type="OrthoDB" id="7777654at2759"/>
<dbReference type="STRING" id="6573.A0A210QEN7"/>
<feature type="binding site" evidence="9">
    <location>
        <begin position="35"/>
        <end position="36"/>
    </location>
    <ligand>
        <name>FAD</name>
        <dbReference type="ChEBI" id="CHEBI:57692"/>
    </ligand>
</feature>
<dbReference type="PANTHER" id="PTHR43563">
    <property type="entry name" value="AMINE OXIDASE"/>
    <property type="match status" value="1"/>
</dbReference>
<reference evidence="12 13" key="1">
    <citation type="journal article" date="2017" name="Nat. Ecol. Evol.">
        <title>Scallop genome provides insights into evolution of bilaterian karyotype and development.</title>
        <authorList>
            <person name="Wang S."/>
            <person name="Zhang J."/>
            <person name="Jiao W."/>
            <person name="Li J."/>
            <person name="Xun X."/>
            <person name="Sun Y."/>
            <person name="Guo X."/>
            <person name="Huan P."/>
            <person name="Dong B."/>
            <person name="Zhang L."/>
            <person name="Hu X."/>
            <person name="Sun X."/>
            <person name="Wang J."/>
            <person name="Zhao C."/>
            <person name="Wang Y."/>
            <person name="Wang D."/>
            <person name="Huang X."/>
            <person name="Wang R."/>
            <person name="Lv J."/>
            <person name="Li Y."/>
            <person name="Zhang Z."/>
            <person name="Liu B."/>
            <person name="Lu W."/>
            <person name="Hui Y."/>
            <person name="Liang J."/>
            <person name="Zhou Z."/>
            <person name="Hou R."/>
            <person name="Li X."/>
            <person name="Liu Y."/>
            <person name="Li H."/>
            <person name="Ning X."/>
            <person name="Lin Y."/>
            <person name="Zhao L."/>
            <person name="Xing Q."/>
            <person name="Dou J."/>
            <person name="Li Y."/>
            <person name="Mao J."/>
            <person name="Guo H."/>
            <person name="Dou H."/>
            <person name="Li T."/>
            <person name="Mu C."/>
            <person name="Jiang W."/>
            <person name="Fu Q."/>
            <person name="Fu X."/>
            <person name="Miao Y."/>
            <person name="Liu J."/>
            <person name="Yu Q."/>
            <person name="Li R."/>
            <person name="Liao H."/>
            <person name="Li X."/>
            <person name="Kong Y."/>
            <person name="Jiang Z."/>
            <person name="Chourrout D."/>
            <person name="Li R."/>
            <person name="Bao Z."/>
        </authorList>
    </citation>
    <scope>NUCLEOTIDE SEQUENCE [LARGE SCALE GENOMIC DNA]</scope>
    <source>
        <strain evidence="12 13">PY_sf001</strain>
    </source>
</reference>
<name>A0A210QEN7_MIZYE</name>
<keyword evidence="13" id="KW-1185">Reference proteome</keyword>
<dbReference type="Gene3D" id="1.10.405.10">
    <property type="entry name" value="Guanine Nucleotide Dissociation Inhibitor, domain 1"/>
    <property type="match status" value="1"/>
</dbReference>
<feature type="binding site" evidence="9">
    <location>
        <position position="425"/>
    </location>
    <ligand>
        <name>FAD</name>
        <dbReference type="ChEBI" id="CHEBI:57692"/>
    </ligand>
</feature>
<feature type="domain" description="Amine oxidase" evidence="11">
    <location>
        <begin position="15"/>
        <end position="449"/>
    </location>
</feature>
<dbReference type="SUPFAM" id="SSF51905">
    <property type="entry name" value="FAD/NAD(P)-binding domain"/>
    <property type="match status" value="1"/>
</dbReference>
<evidence type="ECO:0000313" key="12">
    <source>
        <dbReference type="EMBL" id="OWF47168.1"/>
    </source>
</evidence>
<comment type="function">
    <text evidence="5">Catalyzes the oxidative deamination of primary and some secondary amines such as neurotransmitters, and exogenous amines including the tertiary amine, neurotoxin 1-methyl-4-phenyl-1,2,3,6-tetrahydropyridine (MPTP), with concomitant reduction of oxygen to hydrogen peroxide and participates in the metabolism of neuroactive and vasoactive amines in the central nervous system and peripheral tissues. Preferentially degrades benzylamine and phenylethylamine.</text>
</comment>
<evidence type="ECO:0000256" key="7">
    <source>
        <dbReference type="ARBA" id="ARBA00049354"/>
    </source>
</evidence>
<evidence type="ECO:0000256" key="3">
    <source>
        <dbReference type="ARBA" id="ARBA00005995"/>
    </source>
</evidence>
<feature type="binding site" evidence="9">
    <location>
        <position position="16"/>
    </location>
    <ligand>
        <name>FAD</name>
        <dbReference type="ChEBI" id="CHEBI:57692"/>
    </ligand>
</feature>
<comment type="similarity">
    <text evidence="3 10">Belongs to the flavin monoamine oxidase family.</text>
</comment>
<keyword evidence="10" id="KW-0812">Transmembrane</keyword>
<dbReference type="Proteomes" id="UP000242188">
    <property type="component" value="Unassembled WGS sequence"/>
</dbReference>
<evidence type="ECO:0000256" key="8">
    <source>
        <dbReference type="ARBA" id="ARBA00049430"/>
    </source>
</evidence>
<dbReference type="PANTHER" id="PTHR43563:SF1">
    <property type="entry name" value="AMINE OXIDASE [FLAVIN-CONTAINING] B"/>
    <property type="match status" value="1"/>
</dbReference>
<dbReference type="SUPFAM" id="SSF54373">
    <property type="entry name" value="FAD-linked reductases, C-terminal domain"/>
    <property type="match status" value="1"/>
</dbReference>
<evidence type="ECO:0000259" key="11">
    <source>
        <dbReference type="Pfam" id="PF01593"/>
    </source>
</evidence>
<keyword evidence="4 10" id="KW-0560">Oxidoreductase</keyword>
<feature type="binding site" evidence="9">
    <location>
        <position position="341"/>
    </location>
    <ligand>
        <name>substrate</name>
    </ligand>
</feature>
<comment type="catalytic activity">
    <reaction evidence="8">
        <text>N-acetylputrescine + O2 + H2O = 4-acetamidobutanal + H2O2 + NH4(+)</text>
        <dbReference type="Rhea" id="RHEA:70283"/>
        <dbReference type="ChEBI" id="CHEBI:7386"/>
        <dbReference type="ChEBI" id="CHEBI:15377"/>
        <dbReference type="ChEBI" id="CHEBI:15379"/>
        <dbReference type="ChEBI" id="CHEBI:16240"/>
        <dbReference type="ChEBI" id="CHEBI:28938"/>
        <dbReference type="ChEBI" id="CHEBI:58263"/>
    </reaction>
    <physiologicalReaction direction="left-to-right" evidence="8">
        <dbReference type="Rhea" id="RHEA:70284"/>
    </physiologicalReaction>
</comment>
<dbReference type="EMBL" id="NEDP02004020">
    <property type="protein sequence ID" value="OWF47168.1"/>
    <property type="molecule type" value="Genomic_DNA"/>
</dbReference>
<comment type="subcellular location">
    <subcellularLocation>
        <location evidence="2">Mitochondrion outer membrane</location>
        <topology evidence="2">Single-pass type IV membrane protein</topology>
        <orientation evidence="2">Cytoplasmic side</orientation>
    </subcellularLocation>
</comment>
<dbReference type="InterPro" id="IPR002937">
    <property type="entry name" value="Amino_oxidase"/>
</dbReference>
<keyword evidence="10" id="KW-0285">Flavoprotein</keyword>
<evidence type="ECO:0000256" key="9">
    <source>
        <dbReference type="PIRSR" id="PIRSR601613-1"/>
    </source>
</evidence>
<keyword evidence="10" id="KW-0274">FAD</keyword>
<dbReference type="InterPro" id="IPR050703">
    <property type="entry name" value="Flavin_MAO"/>
</dbReference>
<evidence type="ECO:0000256" key="10">
    <source>
        <dbReference type="RuleBase" id="RU362067"/>
    </source>
</evidence>
<comment type="caution">
    <text evidence="12">The sequence shown here is derived from an EMBL/GenBank/DDBJ whole genome shotgun (WGS) entry which is preliminary data.</text>
</comment>
<dbReference type="InterPro" id="IPR001613">
    <property type="entry name" value="Flavin_amine_oxidase"/>
</dbReference>
<dbReference type="GO" id="GO:0008131">
    <property type="term" value="F:primary methylamine oxidase activity"/>
    <property type="evidence" value="ECO:0007669"/>
    <property type="project" value="UniProtKB-ARBA"/>
</dbReference>
<evidence type="ECO:0000256" key="5">
    <source>
        <dbReference type="ARBA" id="ARBA00045409"/>
    </source>
</evidence>
<dbReference type="GO" id="GO:0005741">
    <property type="term" value="C:mitochondrial outer membrane"/>
    <property type="evidence" value="ECO:0007669"/>
    <property type="project" value="UniProtKB-SubCell"/>
</dbReference>
<feature type="binding site" evidence="9">
    <location>
        <position position="235"/>
    </location>
    <ligand>
        <name>FAD</name>
        <dbReference type="ChEBI" id="CHEBI:57692"/>
    </ligand>
</feature>
<accession>A0A210QEN7</accession>
<evidence type="ECO:0000256" key="1">
    <source>
        <dbReference type="ARBA" id="ARBA00001974"/>
    </source>
</evidence>